<dbReference type="Pfam" id="PF00756">
    <property type="entry name" value="Esterase"/>
    <property type="match status" value="1"/>
</dbReference>
<dbReference type="GO" id="GO:0016787">
    <property type="term" value="F:hydrolase activity"/>
    <property type="evidence" value="ECO:0007669"/>
    <property type="project" value="UniProtKB-KW"/>
</dbReference>
<keyword evidence="3" id="KW-1185">Reference proteome</keyword>
<dbReference type="EMBL" id="JBHEZZ010000013">
    <property type="protein sequence ID" value="MFC1404189.1"/>
    <property type="molecule type" value="Genomic_DNA"/>
</dbReference>
<feature type="transmembrane region" description="Helical" evidence="1">
    <location>
        <begin position="6"/>
        <end position="30"/>
    </location>
</feature>
<sequence>MALNGSPFLVATIVFALVLTLLTLVVWNRLPGPKAVRVGVRLLMLAVTQGAAVLVVLVCVNNSYAFYDSWSDLMGTQTGAASFEDGTAGVRQSSLSAAMPVLASFHTGSQGLQVADPIGPRSHIHGQLLVWLPPEYDDPAHAGERFPVVVLLPGQPGTPMSWFDAMNGQDELARLVEAHQARPMILVAAKSNTLGTDDAGCADLPGGPKTDTWLAKDVPAIVKSRFRVSNDPYDWSVMGYSAGGYCATDLAVHHPGVYHSAVSISGYNAPEAPAVTDHPALTRANNPLLVLRRTARQPDIALLLTGSLQDGDTVSDARALVGALRAPASGDVATVARGGHNMDVWQEMLPTAFQWISRHLR</sequence>
<feature type="transmembrane region" description="Helical" evidence="1">
    <location>
        <begin position="42"/>
        <end position="67"/>
    </location>
</feature>
<evidence type="ECO:0000313" key="3">
    <source>
        <dbReference type="Proteomes" id="UP001592528"/>
    </source>
</evidence>
<keyword evidence="1" id="KW-0812">Transmembrane</keyword>
<accession>A0ABV6URU7</accession>
<proteinExistence type="predicted"/>
<keyword evidence="1" id="KW-0472">Membrane</keyword>
<reference evidence="2 3" key="1">
    <citation type="submission" date="2024-09" db="EMBL/GenBank/DDBJ databases">
        <authorList>
            <person name="Lee S.D."/>
        </authorList>
    </citation>
    <scope>NUCLEOTIDE SEQUENCE [LARGE SCALE GENOMIC DNA]</scope>
    <source>
        <strain evidence="2 3">N1-5</strain>
    </source>
</reference>
<dbReference type="InterPro" id="IPR029058">
    <property type="entry name" value="AB_hydrolase_fold"/>
</dbReference>
<dbReference type="PANTHER" id="PTHR48098">
    <property type="entry name" value="ENTEROCHELIN ESTERASE-RELATED"/>
    <property type="match status" value="1"/>
</dbReference>
<evidence type="ECO:0000256" key="1">
    <source>
        <dbReference type="SAM" id="Phobius"/>
    </source>
</evidence>
<gene>
    <name evidence="2" type="ORF">ACEZDJ_23130</name>
</gene>
<organism evidence="2 3">
    <name type="scientific">Streptacidiphilus cavernicola</name>
    <dbReference type="NCBI Taxonomy" id="3342716"/>
    <lineage>
        <taxon>Bacteria</taxon>
        <taxon>Bacillati</taxon>
        <taxon>Actinomycetota</taxon>
        <taxon>Actinomycetes</taxon>
        <taxon>Kitasatosporales</taxon>
        <taxon>Streptomycetaceae</taxon>
        <taxon>Streptacidiphilus</taxon>
    </lineage>
</organism>
<dbReference type="Gene3D" id="3.40.50.1820">
    <property type="entry name" value="alpha/beta hydrolase"/>
    <property type="match status" value="1"/>
</dbReference>
<name>A0ABV6URU7_9ACTN</name>
<dbReference type="InterPro" id="IPR050583">
    <property type="entry name" value="Mycobacterial_A85_antigen"/>
</dbReference>
<comment type="caution">
    <text evidence="2">The sequence shown here is derived from an EMBL/GenBank/DDBJ whole genome shotgun (WGS) entry which is preliminary data.</text>
</comment>
<keyword evidence="1" id="KW-1133">Transmembrane helix</keyword>
<protein>
    <submittedName>
        <fullName evidence="2">Alpha/beta hydrolase</fullName>
    </submittedName>
</protein>
<evidence type="ECO:0000313" key="2">
    <source>
        <dbReference type="EMBL" id="MFC1404189.1"/>
    </source>
</evidence>
<dbReference type="InterPro" id="IPR000801">
    <property type="entry name" value="Esterase-like"/>
</dbReference>
<keyword evidence="2" id="KW-0378">Hydrolase</keyword>
<dbReference type="SUPFAM" id="SSF53474">
    <property type="entry name" value="alpha/beta-Hydrolases"/>
    <property type="match status" value="1"/>
</dbReference>
<dbReference type="PANTHER" id="PTHR48098:SF1">
    <property type="entry name" value="DIACYLGLYCEROL ACYLTRANSFERASE_MYCOLYLTRANSFERASE AG85A"/>
    <property type="match status" value="1"/>
</dbReference>
<dbReference type="RefSeq" id="WP_051725484.1">
    <property type="nucleotide sequence ID" value="NZ_JBHEZZ010000013.1"/>
</dbReference>
<dbReference type="Proteomes" id="UP001592528">
    <property type="component" value="Unassembled WGS sequence"/>
</dbReference>